<comment type="cofactor">
    <cofactor evidence="1">
        <name>Mg(2+)</name>
        <dbReference type="ChEBI" id="CHEBI:18420"/>
    </cofactor>
</comment>
<evidence type="ECO:0000313" key="3">
    <source>
        <dbReference type="EMBL" id="PIA48070.1"/>
    </source>
</evidence>
<comment type="catalytic activity">
    <reaction evidence="1">
        <text>O-phospho-L-seryl-[protein] + H2O = L-seryl-[protein] + phosphate</text>
        <dbReference type="Rhea" id="RHEA:20629"/>
        <dbReference type="Rhea" id="RHEA-COMP:9863"/>
        <dbReference type="Rhea" id="RHEA-COMP:11604"/>
        <dbReference type="ChEBI" id="CHEBI:15377"/>
        <dbReference type="ChEBI" id="CHEBI:29999"/>
        <dbReference type="ChEBI" id="CHEBI:43474"/>
        <dbReference type="ChEBI" id="CHEBI:83421"/>
        <dbReference type="EC" id="3.1.3.16"/>
    </reaction>
</comment>
<dbReference type="PANTHER" id="PTHR12320">
    <property type="entry name" value="PROTEIN PHOSPHATASE 2C"/>
    <property type="match status" value="1"/>
</dbReference>
<keyword evidence="1" id="KW-0479">Metal-binding</keyword>
<dbReference type="FunCoup" id="A0A2G5DX30">
    <property type="interactions" value="1000"/>
</dbReference>
<gene>
    <name evidence="3" type="ORF">AQUCO_01400573v1</name>
</gene>
<dbReference type="GO" id="GO:0046872">
    <property type="term" value="F:metal ion binding"/>
    <property type="evidence" value="ECO:0007669"/>
    <property type="project" value="UniProtKB-UniRule"/>
</dbReference>
<dbReference type="EC" id="3.1.3.16" evidence="1"/>
<dbReference type="PANTHER" id="PTHR12320:SF1">
    <property type="entry name" value="PROTEIN PHOSPHATASE PTC7 HOMOLOG"/>
    <property type="match status" value="1"/>
</dbReference>
<dbReference type="Gene3D" id="3.60.40.10">
    <property type="entry name" value="PPM-type phosphatase domain"/>
    <property type="match status" value="2"/>
</dbReference>
<evidence type="ECO:0000313" key="4">
    <source>
        <dbReference type="Proteomes" id="UP000230069"/>
    </source>
</evidence>
<dbReference type="OrthoDB" id="60843at2759"/>
<dbReference type="PROSITE" id="PS51746">
    <property type="entry name" value="PPM_2"/>
    <property type="match status" value="1"/>
</dbReference>
<evidence type="ECO:0000259" key="2">
    <source>
        <dbReference type="PROSITE" id="PS51746"/>
    </source>
</evidence>
<keyword evidence="1" id="KW-0464">Manganese</keyword>
<dbReference type="InParanoid" id="A0A2G5DX30"/>
<dbReference type="Pfam" id="PF00481">
    <property type="entry name" value="PP2C"/>
    <property type="match status" value="1"/>
</dbReference>
<evidence type="ECO:0000256" key="1">
    <source>
        <dbReference type="RuleBase" id="RU366020"/>
    </source>
</evidence>
<keyword evidence="1" id="KW-0460">Magnesium</keyword>
<keyword evidence="4" id="KW-1185">Reference proteome</keyword>
<dbReference type="AlphaFoldDB" id="A0A2G5DX30"/>
<name>A0A2G5DX30_AQUCA</name>
<dbReference type="SMART" id="SM00331">
    <property type="entry name" value="PP2C_SIG"/>
    <property type="match status" value="1"/>
</dbReference>
<protein>
    <recommendedName>
        <fullName evidence="1">Protein phosphatase</fullName>
        <ecNumber evidence="1">3.1.3.16</ecNumber>
    </recommendedName>
</protein>
<comment type="cofactor">
    <cofactor evidence="1">
        <name>Mn(2+)</name>
        <dbReference type="ChEBI" id="CHEBI:29035"/>
    </cofactor>
</comment>
<dbReference type="Proteomes" id="UP000230069">
    <property type="component" value="Unassembled WGS sequence"/>
</dbReference>
<dbReference type="STRING" id="218851.A0A2G5DX30"/>
<proteinExistence type="inferred from homology"/>
<dbReference type="SMART" id="SM00332">
    <property type="entry name" value="PP2Cc"/>
    <property type="match status" value="1"/>
</dbReference>
<organism evidence="3 4">
    <name type="scientific">Aquilegia coerulea</name>
    <name type="common">Rocky mountain columbine</name>
    <dbReference type="NCBI Taxonomy" id="218851"/>
    <lineage>
        <taxon>Eukaryota</taxon>
        <taxon>Viridiplantae</taxon>
        <taxon>Streptophyta</taxon>
        <taxon>Embryophyta</taxon>
        <taxon>Tracheophyta</taxon>
        <taxon>Spermatophyta</taxon>
        <taxon>Magnoliopsida</taxon>
        <taxon>Ranunculales</taxon>
        <taxon>Ranunculaceae</taxon>
        <taxon>Thalictroideae</taxon>
        <taxon>Aquilegia</taxon>
    </lineage>
</organism>
<dbReference type="GO" id="GO:0004722">
    <property type="term" value="F:protein serine/threonine phosphatase activity"/>
    <property type="evidence" value="ECO:0007669"/>
    <property type="project" value="UniProtKB-EC"/>
</dbReference>
<accession>A0A2G5DX30</accession>
<keyword evidence="1" id="KW-0904">Protein phosphatase</keyword>
<dbReference type="InterPro" id="IPR036457">
    <property type="entry name" value="PPM-type-like_dom_sf"/>
</dbReference>
<dbReference type="CDD" id="cd00143">
    <property type="entry name" value="PP2Cc"/>
    <property type="match status" value="1"/>
</dbReference>
<comment type="similarity">
    <text evidence="1">Belongs to the PP2C family.</text>
</comment>
<feature type="domain" description="PPM-type phosphatase" evidence="2">
    <location>
        <begin position="320"/>
        <end position="555"/>
    </location>
</feature>
<comment type="catalytic activity">
    <reaction evidence="1">
        <text>O-phospho-L-threonyl-[protein] + H2O = L-threonyl-[protein] + phosphate</text>
        <dbReference type="Rhea" id="RHEA:47004"/>
        <dbReference type="Rhea" id="RHEA-COMP:11060"/>
        <dbReference type="Rhea" id="RHEA-COMP:11605"/>
        <dbReference type="ChEBI" id="CHEBI:15377"/>
        <dbReference type="ChEBI" id="CHEBI:30013"/>
        <dbReference type="ChEBI" id="CHEBI:43474"/>
        <dbReference type="ChEBI" id="CHEBI:61977"/>
        <dbReference type="EC" id="3.1.3.16"/>
    </reaction>
</comment>
<keyword evidence="1" id="KW-0378">Hydrolase</keyword>
<reference evidence="3 4" key="1">
    <citation type="submission" date="2017-09" db="EMBL/GenBank/DDBJ databases">
        <title>WGS assembly of Aquilegia coerulea Goldsmith.</title>
        <authorList>
            <person name="Hodges S."/>
            <person name="Kramer E."/>
            <person name="Nordborg M."/>
            <person name="Tomkins J."/>
            <person name="Borevitz J."/>
            <person name="Derieg N."/>
            <person name="Yan J."/>
            <person name="Mihaltcheva S."/>
            <person name="Hayes R.D."/>
            <person name="Rokhsar D."/>
        </authorList>
    </citation>
    <scope>NUCLEOTIDE SEQUENCE [LARGE SCALE GENOMIC DNA]</scope>
    <source>
        <strain evidence="4">cv. Goldsmith</strain>
    </source>
</reference>
<dbReference type="InterPro" id="IPR039123">
    <property type="entry name" value="PPTC7"/>
</dbReference>
<dbReference type="EMBL" id="KZ305031">
    <property type="protein sequence ID" value="PIA48070.1"/>
    <property type="molecule type" value="Genomic_DNA"/>
</dbReference>
<dbReference type="InterPro" id="IPR001932">
    <property type="entry name" value="PPM-type_phosphatase-like_dom"/>
</dbReference>
<dbReference type="SUPFAM" id="SSF81606">
    <property type="entry name" value="PP2C-like"/>
    <property type="match status" value="1"/>
</dbReference>
<sequence>MADFVTSFLDLRTLNLSSLCFSHNISRKTYGIIQTSPIYRSESSKQRLAHLMMAKISKSPTNSSSENFDIVSTTVSSDGSFVFMFGNAMELNKKEVVDSEELQVSDKKKNVETSSLNEIDCVVENTGNVMVTTTTTTTTTAVLEPNSVLEVNTAICSEEDVEEKDRDELVSSIDALEVDSVVDEENVDDVVRQSTVASVSSLTLISNANEEGNSEKSVDGNNMTQDLPHCASVKVDHVVDEETNHSMLEEFAGTSTVESSEVEDIALQSNLHTEKSNSVNASSEVTGSRPEELQNIGTSLDMNIKETGMSTPRLFLSSSSAMLPHPSKALTGGEDAYFIACQNWFGVADGVGQWSLEGVNAGIYARELMNNCAKIVSQSDEASTTEPDQILIQSAAESHSLGSSTALVAHFDGQVLHVANLGDSGFIVIRNGTVFRKSSPMVYGFNFPVQIARGDDPSKLIEGYHIDLDEGDVIVSATDGLFDNLYEKEIALVVSKSLEACLKPKEIAKYLTSRSQEVGKSATVRSPFSDAAQAAGYTGTIGGKLDDVTVIVSIVQKSTESM</sequence>